<name>A0A0L0CR03_LUCCU</name>
<evidence type="ECO:0000313" key="2">
    <source>
        <dbReference type="Proteomes" id="UP000037069"/>
    </source>
</evidence>
<protein>
    <submittedName>
        <fullName evidence="1">Uncharacterized protein</fullName>
    </submittedName>
</protein>
<gene>
    <name evidence="1" type="ORF">FF38_13660</name>
</gene>
<dbReference type="Proteomes" id="UP000037069">
    <property type="component" value="Unassembled WGS sequence"/>
</dbReference>
<comment type="caution">
    <text evidence="1">The sequence shown here is derived from an EMBL/GenBank/DDBJ whole genome shotgun (WGS) entry which is preliminary data.</text>
</comment>
<reference evidence="1 2" key="1">
    <citation type="journal article" date="2015" name="Nat. Commun.">
        <title>Lucilia cuprina genome unlocks parasitic fly biology to underpin future interventions.</title>
        <authorList>
            <person name="Anstead C.A."/>
            <person name="Korhonen P.K."/>
            <person name="Young N.D."/>
            <person name="Hall R.S."/>
            <person name="Jex A.R."/>
            <person name="Murali S.C."/>
            <person name="Hughes D.S."/>
            <person name="Lee S.F."/>
            <person name="Perry T."/>
            <person name="Stroehlein A.J."/>
            <person name="Ansell B.R."/>
            <person name="Breugelmans B."/>
            <person name="Hofmann A."/>
            <person name="Qu J."/>
            <person name="Dugan S."/>
            <person name="Lee S.L."/>
            <person name="Chao H."/>
            <person name="Dinh H."/>
            <person name="Han Y."/>
            <person name="Doddapaneni H.V."/>
            <person name="Worley K.C."/>
            <person name="Muzny D.M."/>
            <person name="Ioannidis P."/>
            <person name="Waterhouse R.M."/>
            <person name="Zdobnov E.M."/>
            <person name="James P.J."/>
            <person name="Bagnall N.H."/>
            <person name="Kotze A.C."/>
            <person name="Gibbs R.A."/>
            <person name="Richards S."/>
            <person name="Batterham P."/>
            <person name="Gasser R.B."/>
        </authorList>
    </citation>
    <scope>NUCLEOTIDE SEQUENCE [LARGE SCALE GENOMIC DNA]</scope>
    <source>
        <strain evidence="1 2">LS</strain>
        <tissue evidence="1">Full body</tissue>
    </source>
</reference>
<dbReference type="EMBL" id="JRES01000142">
    <property type="protein sequence ID" value="KNC33859.1"/>
    <property type="molecule type" value="Genomic_DNA"/>
</dbReference>
<proteinExistence type="predicted"/>
<sequence>MLTHFVVPNWSSPLFGTDSIFFYELQDRDRVGHTKFTRVAPTATTSNEFATVDDAVTAVAANNMKLRYAVATSSSSTDRVVVVLRAFTLVSVVLWYLKKLAPLEILIHMSTNYTSAICQRKQGREGEVLSKGYLTKYIYTYYIHARQDVEDEDVMQQK</sequence>
<dbReference type="AlphaFoldDB" id="A0A0L0CR03"/>
<organism evidence="1 2">
    <name type="scientific">Lucilia cuprina</name>
    <name type="common">Green bottle fly</name>
    <name type="synonym">Australian sheep blowfly</name>
    <dbReference type="NCBI Taxonomy" id="7375"/>
    <lineage>
        <taxon>Eukaryota</taxon>
        <taxon>Metazoa</taxon>
        <taxon>Ecdysozoa</taxon>
        <taxon>Arthropoda</taxon>
        <taxon>Hexapoda</taxon>
        <taxon>Insecta</taxon>
        <taxon>Pterygota</taxon>
        <taxon>Neoptera</taxon>
        <taxon>Endopterygota</taxon>
        <taxon>Diptera</taxon>
        <taxon>Brachycera</taxon>
        <taxon>Muscomorpha</taxon>
        <taxon>Oestroidea</taxon>
        <taxon>Calliphoridae</taxon>
        <taxon>Luciliinae</taxon>
        <taxon>Lucilia</taxon>
    </lineage>
</organism>
<keyword evidence="2" id="KW-1185">Reference proteome</keyword>
<evidence type="ECO:0000313" key="1">
    <source>
        <dbReference type="EMBL" id="KNC33859.1"/>
    </source>
</evidence>
<accession>A0A0L0CR03</accession>